<feature type="region of interest" description="Disordered" evidence="8">
    <location>
        <begin position="330"/>
        <end position="366"/>
    </location>
</feature>
<dbReference type="InterPro" id="IPR036236">
    <property type="entry name" value="Znf_C2H2_sf"/>
</dbReference>
<feature type="domain" description="C2H2-type" evidence="9">
    <location>
        <begin position="478"/>
        <end position="505"/>
    </location>
</feature>
<organism evidence="10 11">
    <name type="scientific">Lingula anatina</name>
    <name type="common">Brachiopod</name>
    <name type="synonym">Lingula unguis</name>
    <dbReference type="NCBI Taxonomy" id="7574"/>
    <lineage>
        <taxon>Eukaryota</taxon>
        <taxon>Metazoa</taxon>
        <taxon>Spiralia</taxon>
        <taxon>Lophotrochozoa</taxon>
        <taxon>Brachiopoda</taxon>
        <taxon>Linguliformea</taxon>
        <taxon>Lingulata</taxon>
        <taxon>Lingulida</taxon>
        <taxon>Linguloidea</taxon>
        <taxon>Lingulidae</taxon>
        <taxon>Lingula</taxon>
    </lineage>
</organism>
<evidence type="ECO:0000256" key="8">
    <source>
        <dbReference type="SAM" id="MobiDB-lite"/>
    </source>
</evidence>
<dbReference type="AlphaFoldDB" id="A0A1S3HJD7"/>
<dbReference type="FunFam" id="3.30.160.60:FF:000018">
    <property type="entry name" value="Krueppel-like factor 15"/>
    <property type="match status" value="1"/>
</dbReference>
<dbReference type="SUPFAM" id="SSF57667">
    <property type="entry name" value="beta-beta-alpha zinc fingers"/>
    <property type="match status" value="2"/>
</dbReference>
<dbReference type="InterPro" id="IPR013087">
    <property type="entry name" value="Znf_C2H2_type"/>
</dbReference>
<dbReference type="GO" id="GO:0000978">
    <property type="term" value="F:RNA polymerase II cis-regulatory region sequence-specific DNA binding"/>
    <property type="evidence" value="ECO:0007669"/>
    <property type="project" value="TreeGrafter"/>
</dbReference>
<evidence type="ECO:0000256" key="3">
    <source>
        <dbReference type="ARBA" id="ARBA00022737"/>
    </source>
</evidence>
<gene>
    <name evidence="11" type="primary">LOC106155790</name>
</gene>
<feature type="compositionally biased region" description="Low complexity" evidence="8">
    <location>
        <begin position="331"/>
        <end position="340"/>
    </location>
</feature>
<evidence type="ECO:0000256" key="6">
    <source>
        <dbReference type="ARBA" id="ARBA00023242"/>
    </source>
</evidence>
<keyword evidence="5" id="KW-0862">Zinc</keyword>
<dbReference type="SMART" id="SM00355">
    <property type="entry name" value="ZnF_C2H2"/>
    <property type="match status" value="3"/>
</dbReference>
<name>A0A1S3HJD7_LINAN</name>
<dbReference type="Pfam" id="PF00096">
    <property type="entry name" value="zf-C2H2"/>
    <property type="match status" value="3"/>
</dbReference>
<feature type="domain" description="C2H2-type" evidence="9">
    <location>
        <begin position="418"/>
        <end position="447"/>
    </location>
</feature>
<dbReference type="RefSeq" id="XP_013386245.1">
    <property type="nucleotide sequence ID" value="XM_013530791.2"/>
</dbReference>
<dbReference type="GeneID" id="106155790"/>
<evidence type="ECO:0000313" key="10">
    <source>
        <dbReference type="Proteomes" id="UP000085678"/>
    </source>
</evidence>
<sequence>MAETLCLTADVFDDQIVPDVSDDCFLPPQDLLPATPASWQGNFQYGQTSMPELKKPRRTSASYVDEFFGDASHASPGGLDINVNVKVVPKHDYRYLRTGILSQNRASANGMHYPRQLAASTAAAVPQNALFNAQHSPSDVMECRSDSSQNGSSIMDEFFGVKKESSPDFSDLQKASESDSMWEDLSASMDMLDGSLLEEVKMDCEDAFKIKQEPDAPSNCMQQQNFNKAAACKYNVNIPMDGGMGGVPYAAANVKLEGSTDCQFERTKLERPSSLQIPVPRPVMFSNNNNPNGVNLAQFQVPSPINTPVSSAATQQYSMANTVLQSSPYMQQAPHQHQQLPPTPPNSQPGSPEQEIVRRTPPPPYPGMMIPTPVLDGITMLNCLPTTATGKIQNTYPGCTTIRYNRKNNPELEKRRIHFCDYPNCRKAYTKSSHLKAHQRIHTGEKPYKCHFQSCQWRFARSDELTRHIRKHTGAKPFKCKVCERSFARSDHLALHMKRHEPKSK</sequence>
<dbReference type="InParanoid" id="A0A1S3HJD7"/>
<proteinExistence type="predicted"/>
<reference evidence="11" key="1">
    <citation type="submission" date="2025-08" db="UniProtKB">
        <authorList>
            <consortium name="RefSeq"/>
        </authorList>
    </citation>
    <scope>IDENTIFICATION</scope>
    <source>
        <tissue evidence="11">Gonads</tissue>
    </source>
</reference>
<dbReference type="PROSITE" id="PS00028">
    <property type="entry name" value="ZINC_FINGER_C2H2_1"/>
    <property type="match status" value="3"/>
</dbReference>
<feature type="domain" description="C2H2-type" evidence="9">
    <location>
        <begin position="448"/>
        <end position="477"/>
    </location>
</feature>
<evidence type="ECO:0000256" key="7">
    <source>
        <dbReference type="PROSITE-ProRule" id="PRU00042"/>
    </source>
</evidence>
<evidence type="ECO:0000313" key="11">
    <source>
        <dbReference type="RefSeq" id="XP_013386245.1"/>
    </source>
</evidence>
<evidence type="ECO:0000256" key="5">
    <source>
        <dbReference type="ARBA" id="ARBA00022833"/>
    </source>
</evidence>
<evidence type="ECO:0000256" key="2">
    <source>
        <dbReference type="ARBA" id="ARBA00022723"/>
    </source>
</evidence>
<dbReference type="FunFam" id="3.30.160.60:FF:000021">
    <property type="entry name" value="Basic krueppel-like factor 3"/>
    <property type="match status" value="1"/>
</dbReference>
<dbReference type="KEGG" id="lak:106155790"/>
<accession>A0A1S3HJD7</accession>
<evidence type="ECO:0000256" key="1">
    <source>
        <dbReference type="ARBA" id="ARBA00004123"/>
    </source>
</evidence>
<dbReference type="GO" id="GO:0005634">
    <property type="term" value="C:nucleus"/>
    <property type="evidence" value="ECO:0007669"/>
    <property type="project" value="UniProtKB-SubCell"/>
</dbReference>
<dbReference type="Gene3D" id="3.30.160.60">
    <property type="entry name" value="Classic Zinc Finger"/>
    <property type="match status" value="3"/>
</dbReference>
<keyword evidence="10" id="KW-1185">Reference proteome</keyword>
<dbReference type="Proteomes" id="UP000085678">
    <property type="component" value="Unplaced"/>
</dbReference>
<dbReference type="GO" id="GO:0008270">
    <property type="term" value="F:zinc ion binding"/>
    <property type="evidence" value="ECO:0007669"/>
    <property type="project" value="UniProtKB-KW"/>
</dbReference>
<evidence type="ECO:0000256" key="4">
    <source>
        <dbReference type="ARBA" id="ARBA00022771"/>
    </source>
</evidence>
<dbReference type="PANTHER" id="PTHR23235">
    <property type="entry name" value="KRUEPPEL-LIKE TRANSCRIPTION FACTOR"/>
    <property type="match status" value="1"/>
</dbReference>
<dbReference type="PROSITE" id="PS50157">
    <property type="entry name" value="ZINC_FINGER_C2H2_2"/>
    <property type="match status" value="3"/>
</dbReference>
<keyword evidence="4 7" id="KW-0863">Zinc-finger</keyword>
<dbReference type="PANTHER" id="PTHR23235:SF166">
    <property type="entry name" value="DENDRITIC ARBOR REDUCTION PROTEIN 1"/>
    <property type="match status" value="1"/>
</dbReference>
<dbReference type="OrthoDB" id="4748970at2759"/>
<comment type="subcellular location">
    <subcellularLocation>
        <location evidence="1">Nucleus</location>
    </subcellularLocation>
</comment>
<evidence type="ECO:0000259" key="9">
    <source>
        <dbReference type="PROSITE" id="PS50157"/>
    </source>
</evidence>
<dbReference type="GO" id="GO:0000981">
    <property type="term" value="F:DNA-binding transcription factor activity, RNA polymerase II-specific"/>
    <property type="evidence" value="ECO:0007669"/>
    <property type="project" value="TreeGrafter"/>
</dbReference>
<keyword evidence="3" id="KW-0677">Repeat</keyword>
<keyword evidence="6" id="KW-0539">Nucleus</keyword>
<protein>
    <submittedName>
        <fullName evidence="11">Krueppel-like factor luna isoform X1</fullName>
    </submittedName>
</protein>
<keyword evidence="2" id="KW-0479">Metal-binding</keyword>
<dbReference type="FunFam" id="3.30.160.60:FF:000624">
    <property type="entry name" value="zinc finger protein 697"/>
    <property type="match status" value="1"/>
</dbReference>